<evidence type="ECO:0000256" key="1">
    <source>
        <dbReference type="ARBA" id="ARBA00008416"/>
    </source>
</evidence>
<feature type="binding site" evidence="2">
    <location>
        <position position="59"/>
    </location>
    <ligand>
        <name>Fe cation</name>
        <dbReference type="ChEBI" id="CHEBI:24875"/>
    </ligand>
</feature>
<dbReference type="Gene3D" id="2.60.120.10">
    <property type="entry name" value="Jelly Rolls"/>
    <property type="match status" value="2"/>
</dbReference>
<dbReference type="SUPFAM" id="SSF51182">
    <property type="entry name" value="RmlC-like cupins"/>
    <property type="match status" value="1"/>
</dbReference>
<dbReference type="GO" id="GO:0046872">
    <property type="term" value="F:metal ion binding"/>
    <property type="evidence" value="ECO:0007669"/>
    <property type="project" value="UniProtKB-KW"/>
</dbReference>
<protein>
    <submittedName>
        <fullName evidence="6">Pirin</fullName>
    </submittedName>
</protein>
<keyword evidence="2" id="KW-0408">Iron</keyword>
<evidence type="ECO:0000256" key="3">
    <source>
        <dbReference type="RuleBase" id="RU003457"/>
    </source>
</evidence>
<dbReference type="STRING" id="1391654.AKJ09_04602"/>
<evidence type="ECO:0000256" key="2">
    <source>
        <dbReference type="PIRSR" id="PIRSR006232-1"/>
    </source>
</evidence>
<feature type="binding site" evidence="2">
    <location>
        <position position="101"/>
    </location>
    <ligand>
        <name>Fe cation</name>
        <dbReference type="ChEBI" id="CHEBI:24875"/>
    </ligand>
</feature>
<dbReference type="OrthoDB" id="9780903at2"/>
<comment type="cofactor">
    <cofactor evidence="2">
        <name>Fe cation</name>
        <dbReference type="ChEBI" id="CHEBI:24875"/>
    </cofactor>
    <text evidence="2">Binds 1 Fe cation per subunit.</text>
</comment>
<accession>A0A0K1PWN3</accession>
<dbReference type="CDD" id="cd02910">
    <property type="entry name" value="cupin_Yhhw_N"/>
    <property type="match status" value="1"/>
</dbReference>
<dbReference type="PANTHER" id="PTHR43212">
    <property type="entry name" value="QUERCETIN 2,3-DIOXYGENASE"/>
    <property type="match status" value="1"/>
</dbReference>
<dbReference type="RefSeq" id="WP_146648993.1">
    <property type="nucleotide sequence ID" value="NZ_CP012333.1"/>
</dbReference>
<proteinExistence type="inferred from homology"/>
<keyword evidence="2" id="KW-0479">Metal-binding</keyword>
<evidence type="ECO:0000259" key="5">
    <source>
        <dbReference type="Pfam" id="PF17954"/>
    </source>
</evidence>
<dbReference type="EMBL" id="CP012333">
    <property type="protein sequence ID" value="AKU97938.1"/>
    <property type="molecule type" value="Genomic_DNA"/>
</dbReference>
<organism evidence="6 7">
    <name type="scientific">Labilithrix luteola</name>
    <dbReference type="NCBI Taxonomy" id="1391654"/>
    <lineage>
        <taxon>Bacteria</taxon>
        <taxon>Pseudomonadati</taxon>
        <taxon>Myxococcota</taxon>
        <taxon>Polyangia</taxon>
        <taxon>Polyangiales</taxon>
        <taxon>Labilitrichaceae</taxon>
        <taxon>Labilithrix</taxon>
    </lineage>
</organism>
<dbReference type="InterPro" id="IPR003829">
    <property type="entry name" value="Pirin_N_dom"/>
</dbReference>
<dbReference type="InterPro" id="IPR041602">
    <property type="entry name" value="Quercetinase_C"/>
</dbReference>
<dbReference type="Pfam" id="PF17954">
    <property type="entry name" value="Pirin_C_2"/>
    <property type="match status" value="1"/>
</dbReference>
<feature type="binding site" evidence="2">
    <location>
        <position position="103"/>
    </location>
    <ligand>
        <name>Fe cation</name>
        <dbReference type="ChEBI" id="CHEBI:24875"/>
    </ligand>
</feature>
<name>A0A0K1PWN3_9BACT</name>
<dbReference type="Proteomes" id="UP000064967">
    <property type="component" value="Chromosome"/>
</dbReference>
<dbReference type="CDD" id="cd20311">
    <property type="entry name" value="cupin_Yhhw_C"/>
    <property type="match status" value="1"/>
</dbReference>
<dbReference type="Pfam" id="PF02678">
    <property type="entry name" value="Pirin"/>
    <property type="match status" value="1"/>
</dbReference>
<gene>
    <name evidence="6" type="ORF">AKJ09_04602</name>
</gene>
<dbReference type="KEGG" id="llu:AKJ09_04602"/>
<evidence type="ECO:0000259" key="4">
    <source>
        <dbReference type="Pfam" id="PF02678"/>
    </source>
</evidence>
<dbReference type="PANTHER" id="PTHR43212:SF3">
    <property type="entry name" value="QUERCETIN 2,3-DIOXYGENASE"/>
    <property type="match status" value="1"/>
</dbReference>
<reference evidence="6 7" key="1">
    <citation type="submission" date="2015-08" db="EMBL/GenBank/DDBJ databases">
        <authorList>
            <person name="Babu N.S."/>
            <person name="Beckwith C.J."/>
            <person name="Beseler K.G."/>
            <person name="Brison A."/>
            <person name="Carone J.V."/>
            <person name="Caskin T.P."/>
            <person name="Diamond M."/>
            <person name="Durham M.E."/>
            <person name="Foxe J.M."/>
            <person name="Go M."/>
            <person name="Henderson B.A."/>
            <person name="Jones I.B."/>
            <person name="McGettigan J.A."/>
            <person name="Micheletti S.J."/>
            <person name="Nasrallah M.E."/>
            <person name="Ortiz D."/>
            <person name="Piller C.R."/>
            <person name="Privatt S.R."/>
            <person name="Schneider S.L."/>
            <person name="Sharp S."/>
            <person name="Smith T.C."/>
            <person name="Stanton J.D."/>
            <person name="Ullery H.E."/>
            <person name="Wilson R.J."/>
            <person name="Serrano M.G."/>
            <person name="Buck G."/>
            <person name="Lee V."/>
            <person name="Wang Y."/>
            <person name="Carvalho R."/>
            <person name="Voegtly L."/>
            <person name="Shi R."/>
            <person name="Duckworth R."/>
            <person name="Johnson A."/>
            <person name="Loviza R."/>
            <person name="Walstead R."/>
            <person name="Shah Z."/>
            <person name="Kiflezghi M."/>
            <person name="Wade K."/>
            <person name="Ball S.L."/>
            <person name="Bradley K.W."/>
            <person name="Asai D.J."/>
            <person name="Bowman C.A."/>
            <person name="Russell D.A."/>
            <person name="Pope W.H."/>
            <person name="Jacobs-Sera D."/>
            <person name="Hendrix R.W."/>
            <person name="Hatfull G.F."/>
        </authorList>
    </citation>
    <scope>NUCLEOTIDE SEQUENCE [LARGE SCALE GENOMIC DNA]</scope>
    <source>
        <strain evidence="6 7">DSM 27648</strain>
    </source>
</reference>
<keyword evidence="7" id="KW-1185">Reference proteome</keyword>
<sequence>MLSLRRSNDRGHAQHGWLDSRHTFSFANYYDPRFTGFQDLLVINEDRVAPGAGFGTHSHQNMEIISYVLEGAIEHRDSTGTGAVLTPGEVQRMSAGTGVAHSEMNASKTEGLHFLQIWIEPEKRSLPPSYEQTRFPVEGRTNQMRIVGSRDGREGSVTIHQDVELYASLLSAGKRLELPLEPRRAAWVQVARGALEVNGVSMRAGDGLAVVDERALRFDGREDAEFLVFDLADRRA</sequence>
<dbReference type="InterPro" id="IPR014710">
    <property type="entry name" value="RmlC-like_jellyroll"/>
</dbReference>
<evidence type="ECO:0000313" key="6">
    <source>
        <dbReference type="EMBL" id="AKU97938.1"/>
    </source>
</evidence>
<evidence type="ECO:0000313" key="7">
    <source>
        <dbReference type="Proteomes" id="UP000064967"/>
    </source>
</evidence>
<feature type="binding site" evidence="2">
    <location>
        <position position="57"/>
    </location>
    <ligand>
        <name>Fe cation</name>
        <dbReference type="ChEBI" id="CHEBI:24875"/>
    </ligand>
</feature>
<dbReference type="InterPro" id="IPR011051">
    <property type="entry name" value="RmlC_Cupin_sf"/>
</dbReference>
<dbReference type="PIRSF" id="PIRSF006232">
    <property type="entry name" value="Pirin"/>
    <property type="match status" value="1"/>
</dbReference>
<feature type="domain" description="Quercetin 2,3-dioxygenase C-terminal cupin" evidence="5">
    <location>
        <begin position="147"/>
        <end position="231"/>
    </location>
</feature>
<dbReference type="PATRIC" id="fig|1391654.3.peg.4665"/>
<dbReference type="AlphaFoldDB" id="A0A0K1PWN3"/>
<feature type="domain" description="Pirin N-terminal" evidence="4">
    <location>
        <begin position="10"/>
        <end position="119"/>
    </location>
</feature>
<comment type="similarity">
    <text evidence="1 3">Belongs to the pirin family.</text>
</comment>
<dbReference type="InterPro" id="IPR012093">
    <property type="entry name" value="Pirin"/>
</dbReference>